<dbReference type="EMBL" id="AE005174">
    <property type="protein sequence ID" value="AAG59475.1"/>
    <property type="molecule type" value="Genomic_DNA"/>
</dbReference>
<proteinExistence type="predicted"/>
<gene>
    <name evidence="1" type="ordered locus">Z5889</name>
</gene>
<organism evidence="1 2">
    <name type="scientific">Escherichia coli O157:H7</name>
    <dbReference type="NCBI Taxonomy" id="83334"/>
    <lineage>
        <taxon>Bacteria</taxon>
        <taxon>Pseudomonadati</taxon>
        <taxon>Pseudomonadota</taxon>
        <taxon>Gammaproteobacteria</taxon>
        <taxon>Enterobacterales</taxon>
        <taxon>Enterobacteriaceae</taxon>
        <taxon>Escherichia</taxon>
    </lineage>
</organism>
<accession>Q8X4F2</accession>
<dbReference type="AlphaFoldDB" id="Q8X4F2"/>
<dbReference type="KEGG" id="ece:Z5889"/>
<name>Q8X4F2_ECO57</name>
<protein>
    <submittedName>
        <fullName evidence="1">Uncharacterized protein</fullName>
    </submittedName>
</protein>
<evidence type="ECO:0000313" key="1">
    <source>
        <dbReference type="EMBL" id="AAG59475.1"/>
    </source>
</evidence>
<evidence type="ECO:0000313" key="2">
    <source>
        <dbReference type="Proteomes" id="UP000002519"/>
    </source>
</evidence>
<reference evidence="1 2" key="1">
    <citation type="journal article" date="2001" name="Nature">
        <title>Genome sequence of enterohaemorrhagic Escherichia coli O157:H7.</title>
        <authorList>
            <person name="Perna N.T."/>
            <person name="Plunkett G.III."/>
            <person name="Burland V."/>
            <person name="Mau B."/>
            <person name="Glasner J.D."/>
            <person name="Rose D.J."/>
            <person name="Mayhew G.F."/>
            <person name="Evans P.S."/>
            <person name="Gregor J."/>
            <person name="Kirkpatrick H.A."/>
            <person name="Posfai G."/>
            <person name="Hackett J."/>
            <person name="Klink S."/>
            <person name="Boutin A."/>
            <person name="Shao Y."/>
            <person name="Miller L."/>
            <person name="Grotbeck E.J."/>
            <person name="Davis N.W."/>
            <person name="Lim A."/>
            <person name="Dimalanta E."/>
            <person name="Potamousis K."/>
            <person name="Apodaca J."/>
            <person name="Anantharaman T.S."/>
            <person name="Lin J."/>
            <person name="Yen G."/>
            <person name="Schwartz D.C."/>
            <person name="Welch R.A."/>
            <person name="Blattner F.R."/>
        </authorList>
    </citation>
    <scope>NUCLEOTIDE SEQUENCE [LARGE SCALE GENOMIC DNA]</scope>
    <source>
        <strain evidence="2">O157:H7 / EDL933 / ATCC 700927 / EHEC</strain>
    </source>
</reference>
<dbReference type="Proteomes" id="UP000002519">
    <property type="component" value="Chromosome"/>
</dbReference>
<dbReference type="PIR" id="G86126">
    <property type="entry name" value="G86126"/>
</dbReference>
<sequence>MDEQCSLDADSLTFHQLFVSIRVNKTAKCGCVT</sequence>